<dbReference type="GO" id="GO:0004650">
    <property type="term" value="F:polygalacturonase activity"/>
    <property type="evidence" value="ECO:0007669"/>
    <property type="project" value="InterPro"/>
</dbReference>
<evidence type="ECO:0000256" key="1">
    <source>
        <dbReference type="ARBA" id="ARBA00004191"/>
    </source>
</evidence>
<evidence type="ECO:0000313" key="11">
    <source>
        <dbReference type="EMBL" id="QCE13296.1"/>
    </source>
</evidence>
<dbReference type="InterPro" id="IPR006626">
    <property type="entry name" value="PbH1"/>
</dbReference>
<dbReference type="SMART" id="SM00710">
    <property type="entry name" value="PbH1"/>
    <property type="match status" value="4"/>
</dbReference>
<dbReference type="FunFam" id="2.160.20.10:FF:000004">
    <property type="entry name" value="Pectin lyase-like superfamily protein"/>
    <property type="match status" value="1"/>
</dbReference>
<feature type="chain" id="PRO_5020023885" evidence="10">
    <location>
        <begin position="23"/>
        <end position="421"/>
    </location>
</feature>
<keyword evidence="10" id="KW-0732">Signal</keyword>
<organism evidence="11 12">
    <name type="scientific">Vigna unguiculata</name>
    <name type="common">Cowpea</name>
    <dbReference type="NCBI Taxonomy" id="3917"/>
    <lineage>
        <taxon>Eukaryota</taxon>
        <taxon>Viridiplantae</taxon>
        <taxon>Streptophyta</taxon>
        <taxon>Embryophyta</taxon>
        <taxon>Tracheophyta</taxon>
        <taxon>Spermatophyta</taxon>
        <taxon>Magnoliopsida</taxon>
        <taxon>eudicotyledons</taxon>
        <taxon>Gunneridae</taxon>
        <taxon>Pentapetalae</taxon>
        <taxon>rosids</taxon>
        <taxon>fabids</taxon>
        <taxon>Fabales</taxon>
        <taxon>Fabaceae</taxon>
        <taxon>Papilionoideae</taxon>
        <taxon>50 kb inversion clade</taxon>
        <taxon>NPAAA clade</taxon>
        <taxon>indigoferoid/millettioid clade</taxon>
        <taxon>Phaseoleae</taxon>
        <taxon>Vigna</taxon>
    </lineage>
</organism>
<feature type="active site" evidence="8">
    <location>
        <position position="271"/>
    </location>
</feature>
<feature type="signal peptide" evidence="10">
    <location>
        <begin position="1"/>
        <end position="22"/>
    </location>
</feature>
<evidence type="ECO:0000256" key="9">
    <source>
        <dbReference type="RuleBase" id="RU361169"/>
    </source>
</evidence>
<proteinExistence type="inferred from homology"/>
<gene>
    <name evidence="11" type="ORF">DEO72_LG11g289</name>
</gene>
<evidence type="ECO:0000256" key="5">
    <source>
        <dbReference type="ARBA" id="ARBA00022801"/>
    </source>
</evidence>
<dbReference type="InterPro" id="IPR012334">
    <property type="entry name" value="Pectin_lyas_fold"/>
</dbReference>
<dbReference type="InterPro" id="IPR000743">
    <property type="entry name" value="Glyco_hydro_28"/>
</dbReference>
<evidence type="ECO:0000313" key="12">
    <source>
        <dbReference type="Proteomes" id="UP000501690"/>
    </source>
</evidence>
<protein>
    <submittedName>
        <fullName evidence="11">Galacturan 1</fullName>
    </submittedName>
</protein>
<keyword evidence="4" id="KW-0964">Secreted</keyword>
<sequence length="421" mass="46064">MAMTERLGVLIMYFALVSHVGAVRKVMPVAVPDIFKNKNVAHDKLLPGEKIYNVRSFGAIPDGKSDCTEAFMNAWRATCDSTEQARLLVPEGRFLLSSMFFAGPCSTPEPVTIQVVGTIVAPTDLSEYVDSEWLLFEDMDGIKLLGGGTFDGVGMESWLTASNCVDIPFGTCIRNPASIYFHRIKNGIIQNIKSINPKGFHIFVTNCANIRLRRLKLTAPNESPNTDGIHISHSIGVRVAKNTIETGDDCISIIHGSHQVSVYNVNCGPGHGISIGSLGKYEEELEVKGIRVRNVSMVGTQNGLRIKTWPDLFPGHASDIIFSDITMQNVRNPIVIDQEYQCSSNCEASLVQIKNVIFSNIKGTTATPIAVNLRCSNKFPCESIQLENIDLSLSLKSKPSGSRCANIKPIYKGMQNPQGCL</sequence>
<keyword evidence="3" id="KW-0134">Cell wall</keyword>
<dbReference type="InterPro" id="IPR011050">
    <property type="entry name" value="Pectin_lyase_fold/virulence"/>
</dbReference>
<keyword evidence="12" id="KW-1185">Reference proteome</keyword>
<dbReference type="EMBL" id="CP039355">
    <property type="protein sequence ID" value="QCE13296.1"/>
    <property type="molecule type" value="Genomic_DNA"/>
</dbReference>
<comment type="subcellular location">
    <subcellularLocation>
        <location evidence="1">Secreted</location>
        <location evidence="1">Cell wall</location>
    </subcellularLocation>
</comment>
<reference evidence="11 12" key="1">
    <citation type="submission" date="2019-04" db="EMBL/GenBank/DDBJ databases">
        <title>An improved genome assembly and genetic linkage map for asparagus bean, Vigna unguiculata ssp. sesquipedialis.</title>
        <authorList>
            <person name="Xia Q."/>
            <person name="Zhang R."/>
            <person name="Dong Y."/>
        </authorList>
    </citation>
    <scope>NUCLEOTIDE SEQUENCE [LARGE SCALE GENOMIC DNA]</scope>
    <source>
        <tissue evidence="11">Leaf</tissue>
    </source>
</reference>
<keyword evidence="5 9" id="KW-0378">Hydrolase</keyword>
<keyword evidence="7" id="KW-0961">Cell wall biogenesis/degradation</keyword>
<dbReference type="Gene3D" id="2.160.20.10">
    <property type="entry name" value="Single-stranded right-handed beta-helix, Pectin lyase-like"/>
    <property type="match status" value="1"/>
</dbReference>
<evidence type="ECO:0000256" key="4">
    <source>
        <dbReference type="ARBA" id="ARBA00022525"/>
    </source>
</evidence>
<evidence type="ECO:0000256" key="7">
    <source>
        <dbReference type="ARBA" id="ARBA00023316"/>
    </source>
</evidence>
<dbReference type="PANTHER" id="PTHR31375">
    <property type="match status" value="1"/>
</dbReference>
<dbReference type="Proteomes" id="UP000501690">
    <property type="component" value="Linkage Group LG11"/>
</dbReference>
<accession>A0A4D6NI03</accession>
<evidence type="ECO:0000256" key="10">
    <source>
        <dbReference type="SAM" id="SignalP"/>
    </source>
</evidence>
<evidence type="ECO:0000256" key="8">
    <source>
        <dbReference type="PROSITE-ProRule" id="PRU10052"/>
    </source>
</evidence>
<dbReference type="SUPFAM" id="SSF51126">
    <property type="entry name" value="Pectin lyase-like"/>
    <property type="match status" value="1"/>
</dbReference>
<dbReference type="Pfam" id="PF00295">
    <property type="entry name" value="Glyco_hydro_28"/>
    <property type="match status" value="1"/>
</dbReference>
<comment type="similarity">
    <text evidence="2 9">Belongs to the glycosyl hydrolase 28 family.</text>
</comment>
<evidence type="ECO:0000256" key="2">
    <source>
        <dbReference type="ARBA" id="ARBA00008834"/>
    </source>
</evidence>
<name>A0A4D6NI03_VIGUN</name>
<dbReference type="GO" id="GO:0005975">
    <property type="term" value="P:carbohydrate metabolic process"/>
    <property type="evidence" value="ECO:0007669"/>
    <property type="project" value="InterPro"/>
</dbReference>
<dbReference type="PROSITE" id="PS00502">
    <property type="entry name" value="POLYGALACTURONASE"/>
    <property type="match status" value="1"/>
</dbReference>
<keyword evidence="6 9" id="KW-0326">Glycosidase</keyword>
<dbReference type="GO" id="GO:0071555">
    <property type="term" value="P:cell wall organization"/>
    <property type="evidence" value="ECO:0007669"/>
    <property type="project" value="UniProtKB-KW"/>
</dbReference>
<dbReference type="AlphaFoldDB" id="A0A4D6NI03"/>
<evidence type="ECO:0000256" key="6">
    <source>
        <dbReference type="ARBA" id="ARBA00023295"/>
    </source>
</evidence>
<evidence type="ECO:0000256" key="3">
    <source>
        <dbReference type="ARBA" id="ARBA00022512"/>
    </source>
</evidence>